<feature type="region of interest" description="Disordered" evidence="1">
    <location>
        <begin position="1"/>
        <end position="35"/>
    </location>
</feature>
<keyword evidence="2" id="KW-0812">Transmembrane</keyword>
<dbReference type="EMBL" id="JBBPDW010000002">
    <property type="protein sequence ID" value="KAK7555895.1"/>
    <property type="molecule type" value="Genomic_DNA"/>
</dbReference>
<keyword evidence="4" id="KW-1185">Reference proteome</keyword>
<accession>A0ABR1MQ90</accession>
<comment type="caution">
    <text evidence="3">The sequence shown here is derived from an EMBL/GenBank/DDBJ whole genome shotgun (WGS) entry which is preliminary data.</text>
</comment>
<keyword evidence="2" id="KW-0472">Membrane</keyword>
<evidence type="ECO:0000256" key="2">
    <source>
        <dbReference type="SAM" id="Phobius"/>
    </source>
</evidence>
<feature type="transmembrane region" description="Helical" evidence="2">
    <location>
        <begin position="116"/>
        <end position="149"/>
    </location>
</feature>
<evidence type="ECO:0000313" key="4">
    <source>
        <dbReference type="Proteomes" id="UP001365128"/>
    </source>
</evidence>
<organism evidence="3 4">
    <name type="scientific">Phyllosticta citricarpa</name>
    <dbReference type="NCBI Taxonomy" id="55181"/>
    <lineage>
        <taxon>Eukaryota</taxon>
        <taxon>Fungi</taxon>
        <taxon>Dikarya</taxon>
        <taxon>Ascomycota</taxon>
        <taxon>Pezizomycotina</taxon>
        <taxon>Dothideomycetes</taxon>
        <taxon>Dothideomycetes incertae sedis</taxon>
        <taxon>Botryosphaeriales</taxon>
        <taxon>Phyllostictaceae</taxon>
        <taxon>Phyllosticta</taxon>
    </lineage>
</organism>
<feature type="compositionally biased region" description="Basic and acidic residues" evidence="1">
    <location>
        <begin position="1"/>
        <end position="13"/>
    </location>
</feature>
<sequence length="327" mass="35587">MSEKADPRPREDPVPEIEEIGRSASVLTDTHVETASVERPNEQYRNIFGPAIETGTDLPGGNAVYNAKVQLLNEALLDVGMGRYQWMSSFEFIQPAVKQEATFYAEHKTHLAVSHLMLVIMGFAGLVGAGMSAFSGLCVVSFFIGIAAGGNQSIGGAILIEILPSSHQYLLTMRGIFSTLGKFLTTAFALPLMSQFYLLAQGRDAEVLKTVRGLAVHSSKRSWLSLTHLRKIEEDLKDCAPEVPETGGFAALQQSLRAFTPTWIKSLLSPAHAARRTSCLLVAIWTVLGLSLPLFDAFASHYLSAARSLRIVQHYAAGLAVDRRAAR</sequence>
<feature type="transmembrane region" description="Helical" evidence="2">
    <location>
        <begin position="169"/>
        <end position="193"/>
    </location>
</feature>
<feature type="transmembrane region" description="Helical" evidence="2">
    <location>
        <begin position="279"/>
        <end position="299"/>
    </location>
</feature>
<gene>
    <name evidence="3" type="ORF">IWX46DRAFT_646396</name>
</gene>
<evidence type="ECO:0000256" key="1">
    <source>
        <dbReference type="SAM" id="MobiDB-lite"/>
    </source>
</evidence>
<evidence type="ECO:0000313" key="3">
    <source>
        <dbReference type="EMBL" id="KAK7555895.1"/>
    </source>
</evidence>
<reference evidence="3 4" key="1">
    <citation type="submission" date="2024-04" db="EMBL/GenBank/DDBJ databases">
        <title>Phyllosticta paracitricarpa is synonymous to the EU quarantine fungus P. citricarpa based on phylogenomic analyses.</title>
        <authorList>
            <consortium name="Lawrence Berkeley National Laboratory"/>
            <person name="Van Ingen-Buijs V.A."/>
            <person name="Van Westerhoven A.C."/>
            <person name="Haridas S."/>
            <person name="Skiadas P."/>
            <person name="Martin F."/>
            <person name="Groenewald J.Z."/>
            <person name="Crous P.W."/>
            <person name="Seidl M.F."/>
        </authorList>
    </citation>
    <scope>NUCLEOTIDE SEQUENCE [LARGE SCALE GENOMIC DNA]</scope>
    <source>
        <strain evidence="3 4">CBS 122670</strain>
    </source>
</reference>
<protein>
    <submittedName>
        <fullName evidence="3">Uncharacterized protein</fullName>
    </submittedName>
</protein>
<proteinExistence type="predicted"/>
<keyword evidence="2" id="KW-1133">Transmembrane helix</keyword>
<name>A0ABR1MQ90_9PEZI</name>
<dbReference type="Proteomes" id="UP001365128">
    <property type="component" value="Unassembled WGS sequence"/>
</dbReference>